<evidence type="ECO:0000256" key="2">
    <source>
        <dbReference type="SAM" id="SignalP"/>
    </source>
</evidence>
<dbReference type="STRING" id="2025994.A0A2T3AAL4"/>
<keyword evidence="2" id="KW-0732">Signal</keyword>
<feature type="compositionally biased region" description="Polar residues" evidence="1">
    <location>
        <begin position="453"/>
        <end position="463"/>
    </location>
</feature>
<feature type="compositionally biased region" description="Basic and acidic residues" evidence="1">
    <location>
        <begin position="67"/>
        <end position="79"/>
    </location>
</feature>
<feature type="region of interest" description="Disordered" evidence="1">
    <location>
        <begin position="60"/>
        <end position="105"/>
    </location>
</feature>
<evidence type="ECO:0000313" key="3">
    <source>
        <dbReference type="EMBL" id="PSR88763.1"/>
    </source>
</evidence>
<keyword evidence="4" id="KW-1185">Reference proteome</keyword>
<feature type="region of interest" description="Disordered" evidence="1">
    <location>
        <begin position="453"/>
        <end position="484"/>
    </location>
</feature>
<protein>
    <submittedName>
        <fullName evidence="3">Uncharacterized protein</fullName>
    </submittedName>
</protein>
<name>A0A2T3AAL4_9PEZI</name>
<feature type="signal peptide" evidence="2">
    <location>
        <begin position="1"/>
        <end position="30"/>
    </location>
</feature>
<feature type="compositionally biased region" description="Polar residues" evidence="1">
    <location>
        <begin position="473"/>
        <end position="484"/>
    </location>
</feature>
<organism evidence="3 4">
    <name type="scientific">Coniella lustricola</name>
    <dbReference type="NCBI Taxonomy" id="2025994"/>
    <lineage>
        <taxon>Eukaryota</taxon>
        <taxon>Fungi</taxon>
        <taxon>Dikarya</taxon>
        <taxon>Ascomycota</taxon>
        <taxon>Pezizomycotina</taxon>
        <taxon>Sordariomycetes</taxon>
        <taxon>Sordariomycetidae</taxon>
        <taxon>Diaporthales</taxon>
        <taxon>Schizoparmaceae</taxon>
        <taxon>Coniella</taxon>
    </lineage>
</organism>
<feature type="compositionally biased region" description="Polar residues" evidence="1">
    <location>
        <begin position="81"/>
        <end position="93"/>
    </location>
</feature>
<accession>A0A2T3AAL4</accession>
<dbReference type="EMBL" id="KZ678424">
    <property type="protein sequence ID" value="PSR88763.1"/>
    <property type="molecule type" value="Genomic_DNA"/>
</dbReference>
<evidence type="ECO:0000256" key="1">
    <source>
        <dbReference type="SAM" id="MobiDB-lite"/>
    </source>
</evidence>
<dbReference type="Proteomes" id="UP000241462">
    <property type="component" value="Unassembled WGS sequence"/>
</dbReference>
<evidence type="ECO:0000313" key="4">
    <source>
        <dbReference type="Proteomes" id="UP000241462"/>
    </source>
</evidence>
<sequence length="690" mass="68183">MLHPPALVSRSLTTATLICAAILLVSLGESLKVVASAPHNVNVRVTDMVQRSWKAELGPFVFGPPQDSDKDRDDVEAHSSLDASSLSENQAQVAASKPGEDVGFPLPAPPPTAFSIVTSFLGAGIGGVPSFLSPIIPLPLVIPTSTSDSGGGLLGSVISILAGTPNPTPLPSSPSGANGPLGGLLSALSAVASSPDLPEPMITTPPSAAPAGAGGLLPGLGIINGVASALTAVLGSPNDNDNDGSGLLGQLSANVLNPITAIAANPAAVLADPLAAVSNLQSQISAALDSMPSAVAAGVQFAGQVGSDLADALDSTSDLLSAAPDVAGGVADQVGSLLQAGPNLATGIPAAALSAVNQIESILSTVPDTGSDVSDILNGLKDDLSSALTNVAPGISSLAAAIGSQVVGVLPTGLQPLVSAVITSIQNNEGALTCYVSDVVSGTTLVFGVPCSASSSGTGSPLTATVAMPPATSPSSTIQQTQPESSSPQLVSLLSSLSSSVVNAASTAPLTTTPATASYAISVLSGLASLISQVSQLSLTATTLALLPSAPASTSTPPSAMSTITVAQTTIYYIRTITELMTSTEIRTDVMAMCPSAFSSYSFASSPSTLPGSLVSSAMPSSTDGSAAGSCPGQGYTCDDCVNGWFCPPLQTPALPAPCGYGWPCYHCRGGWFCAPMLSTAGATTRLYSL</sequence>
<reference evidence="3 4" key="1">
    <citation type="journal article" date="2018" name="Mycol. Prog.">
        <title>Coniella lustricola, a new species from submerged detritus.</title>
        <authorList>
            <person name="Raudabaugh D.B."/>
            <person name="Iturriaga T."/>
            <person name="Carver A."/>
            <person name="Mondo S."/>
            <person name="Pangilinan J."/>
            <person name="Lipzen A."/>
            <person name="He G."/>
            <person name="Amirebrahimi M."/>
            <person name="Grigoriev I.V."/>
            <person name="Miller A.N."/>
        </authorList>
    </citation>
    <scope>NUCLEOTIDE SEQUENCE [LARGE SCALE GENOMIC DNA]</scope>
    <source>
        <strain evidence="3 4">B22-T-1</strain>
    </source>
</reference>
<proteinExistence type="predicted"/>
<dbReference type="InParanoid" id="A0A2T3AAL4"/>
<feature type="chain" id="PRO_5015563384" evidence="2">
    <location>
        <begin position="31"/>
        <end position="690"/>
    </location>
</feature>
<dbReference type="AlphaFoldDB" id="A0A2T3AAL4"/>
<dbReference type="OrthoDB" id="2019572at2759"/>
<gene>
    <name evidence="3" type="ORF">BD289DRAFT_226775</name>
</gene>